<dbReference type="AlphaFoldDB" id="A0A183E502"/>
<proteinExistence type="predicted"/>
<reference evidence="3" key="1">
    <citation type="submission" date="2016-06" db="UniProtKB">
        <authorList>
            <consortium name="WormBaseParasite"/>
        </authorList>
    </citation>
    <scope>IDENTIFICATION</scope>
</reference>
<evidence type="ECO:0000313" key="3">
    <source>
        <dbReference type="WBParaSite" id="GPUH_0001606501-mRNA-1"/>
    </source>
</evidence>
<dbReference type="Gene3D" id="1.10.560.10">
    <property type="entry name" value="GroEL-like equatorial domain"/>
    <property type="match status" value="1"/>
</dbReference>
<dbReference type="WBParaSite" id="GPUH_0001606501-mRNA-1">
    <property type="protein sequence ID" value="GPUH_0001606501-mRNA-1"/>
    <property type="gene ID" value="GPUH_0001606501"/>
</dbReference>
<keyword evidence="2" id="KW-1185">Reference proteome</keyword>
<dbReference type="InterPro" id="IPR027413">
    <property type="entry name" value="GROEL-like_equatorial_sf"/>
</dbReference>
<reference evidence="1 2" key="2">
    <citation type="submission" date="2018-11" db="EMBL/GenBank/DDBJ databases">
        <authorList>
            <consortium name="Pathogen Informatics"/>
        </authorList>
    </citation>
    <scope>NUCLEOTIDE SEQUENCE [LARGE SCALE GENOMIC DNA]</scope>
</reference>
<evidence type="ECO:0000313" key="1">
    <source>
        <dbReference type="EMBL" id="VDN27137.1"/>
    </source>
</evidence>
<gene>
    <name evidence="1" type="ORF">GPUH_LOCUS16043</name>
</gene>
<dbReference type="SUPFAM" id="SSF48592">
    <property type="entry name" value="GroEL equatorial domain-like"/>
    <property type="match status" value="1"/>
</dbReference>
<dbReference type="EMBL" id="UYRT01083227">
    <property type="protein sequence ID" value="VDN27137.1"/>
    <property type="molecule type" value="Genomic_DNA"/>
</dbReference>
<dbReference type="Proteomes" id="UP000271098">
    <property type="component" value="Unassembled WGS sequence"/>
</dbReference>
<protein>
    <submittedName>
        <fullName evidence="3">T-complex protein 1 subunit beta</fullName>
    </submittedName>
</protein>
<sequence>MMLPVQILKQSAQEERGEGARLSSFVGAIAIGDLVKSTLGPKGMVSDLLQHHASDSFAG</sequence>
<organism evidence="3">
    <name type="scientific">Gongylonema pulchrum</name>
    <dbReference type="NCBI Taxonomy" id="637853"/>
    <lineage>
        <taxon>Eukaryota</taxon>
        <taxon>Metazoa</taxon>
        <taxon>Ecdysozoa</taxon>
        <taxon>Nematoda</taxon>
        <taxon>Chromadorea</taxon>
        <taxon>Rhabditida</taxon>
        <taxon>Spirurina</taxon>
        <taxon>Spiruromorpha</taxon>
        <taxon>Spiruroidea</taxon>
        <taxon>Gongylonematidae</taxon>
        <taxon>Gongylonema</taxon>
    </lineage>
</organism>
<accession>A0A183E502</accession>
<dbReference type="OrthoDB" id="10259763at2759"/>
<name>A0A183E502_9BILA</name>
<evidence type="ECO:0000313" key="2">
    <source>
        <dbReference type="Proteomes" id="UP000271098"/>
    </source>
</evidence>